<evidence type="ECO:0000256" key="1">
    <source>
        <dbReference type="ARBA" id="ARBA00004251"/>
    </source>
</evidence>
<feature type="signal peptide" evidence="14">
    <location>
        <begin position="1"/>
        <end position="27"/>
    </location>
</feature>
<dbReference type="InterPro" id="IPR055355">
    <property type="entry name" value="ZP-C"/>
</dbReference>
<dbReference type="InterPro" id="IPR055356">
    <property type="entry name" value="ZP-N"/>
</dbReference>
<accession>Q5CZI6</accession>
<feature type="chain" id="PRO_5004254009" evidence="14">
    <location>
        <begin position="28"/>
        <end position="735"/>
    </location>
</feature>
<feature type="transmembrane region" description="Helical" evidence="13">
    <location>
        <begin position="695"/>
        <end position="717"/>
    </location>
</feature>
<dbReference type="GO" id="GO:0035805">
    <property type="term" value="C:egg coat"/>
    <property type="evidence" value="ECO:0007669"/>
    <property type="project" value="UniProtKB-SubCell"/>
</dbReference>
<keyword evidence="2" id="KW-1003">Cell membrane</keyword>
<dbReference type="PANTHER" id="PTHR23343:SF4">
    <property type="entry name" value="ZONA PELLUCIDA SPERM-BINDING PROTEIN 2"/>
    <property type="match status" value="1"/>
</dbReference>
<dbReference type="EMBL" id="BN000517">
    <property type="protein sequence ID" value="CAG33760.1"/>
    <property type="molecule type" value="Genomic_DNA"/>
</dbReference>
<dbReference type="Pfam" id="PF23738">
    <property type="entry name" value="Ig_ZP2_N"/>
    <property type="match status" value="1"/>
</dbReference>
<keyword evidence="4" id="KW-0272">Extracellular matrix</keyword>
<dbReference type="InterPro" id="IPR057638">
    <property type="entry name" value="Ig_ZP2_2nd"/>
</dbReference>
<evidence type="ECO:0000259" key="15">
    <source>
        <dbReference type="PROSITE" id="PS51034"/>
    </source>
</evidence>
<evidence type="ECO:0000256" key="2">
    <source>
        <dbReference type="ARBA" id="ARBA00022475"/>
    </source>
</evidence>
<dbReference type="InterPro" id="IPR042235">
    <property type="entry name" value="ZP-C_dom"/>
</dbReference>
<dbReference type="InterPro" id="IPR051148">
    <property type="entry name" value="Zona_Pellucida_Domain_gp"/>
</dbReference>
<dbReference type="Pfam" id="PF00100">
    <property type="entry name" value="Zona_pellucida"/>
    <property type="match status" value="1"/>
</dbReference>
<evidence type="ECO:0000313" key="16">
    <source>
        <dbReference type="EMBL" id="CAG33760.1"/>
    </source>
</evidence>
<dbReference type="VEuPathDB" id="HostDB:geneid_427006"/>
<evidence type="ECO:0000256" key="12">
    <source>
        <dbReference type="ARBA" id="ARBA00024183"/>
    </source>
</evidence>
<dbReference type="InterPro" id="IPR057637">
    <property type="entry name" value="Ig_ZP2_1st"/>
</dbReference>
<keyword evidence="5" id="KW-0165">Cleavage on pair of basic residues</keyword>
<keyword evidence="10" id="KW-0325">Glycoprotein</keyword>
<feature type="domain" description="ZP" evidence="15">
    <location>
        <begin position="388"/>
        <end position="654"/>
    </location>
</feature>
<protein>
    <submittedName>
        <fullName evidence="16">Zona pellucida protein</fullName>
    </submittedName>
</protein>
<dbReference type="Pfam" id="PF23736">
    <property type="entry name" value="Ig_ZP2"/>
    <property type="match status" value="1"/>
</dbReference>
<evidence type="ECO:0000256" key="9">
    <source>
        <dbReference type="ARBA" id="ARBA00023157"/>
    </source>
</evidence>
<keyword evidence="11" id="KW-0278">Fertilization</keyword>
<evidence type="ECO:0000256" key="3">
    <source>
        <dbReference type="ARBA" id="ARBA00022525"/>
    </source>
</evidence>
<evidence type="ECO:0000256" key="4">
    <source>
        <dbReference type="ARBA" id="ARBA00022530"/>
    </source>
</evidence>
<dbReference type="PROSITE" id="PS51034">
    <property type="entry name" value="ZP_2"/>
    <property type="match status" value="1"/>
</dbReference>
<comment type="subcellular location">
    <subcellularLocation>
        <location evidence="1">Cell membrane</location>
        <topology evidence="1">Single-pass type I membrane protein</topology>
    </subcellularLocation>
    <subcellularLocation>
        <location evidence="12">Zona pellucida</location>
    </subcellularLocation>
</comment>
<gene>
    <name evidence="16" type="primary">ZPA</name>
</gene>
<dbReference type="PRINTS" id="PR00023">
    <property type="entry name" value="ZPELLUCIDA"/>
</dbReference>
<keyword evidence="14" id="KW-0732">Signal</keyword>
<evidence type="ECO:0000256" key="6">
    <source>
        <dbReference type="ARBA" id="ARBA00022692"/>
    </source>
</evidence>
<keyword evidence="7 13" id="KW-1133">Transmembrane helix</keyword>
<sequence>MRFCFACRLLLLLLLGFLLFLAPGASGEWDLSDVSGEEMMSCEHAVDYEKLLLSALLVNCTSLEHGQYQLRLLLLLNGTAGEERNVTYSAHCSAAHGDEIIAPLFVGETNCTKDSMAVTFPGPSLSDEHLVGAFLLTEGVGVQVAVLTGTLTIDDGIKVHQLSLGEAMQHGYSFLADGHHLVFQAAFTATGVVSYKHNHKALYTAALKLMYGPPEHRLTVESRMLCVPGNVWGKLPDPALRKQMFCFNKDVVTGPVFCNTTHMTVAIPAFPGTLMAVAVEDETIPMDQLQDKGITLKTTVGVELHVSRRVLKSTLHGESCPRVQSYLSSLKLTFHFHEETVAMVMYPQCPCDQLTPIGSFSGQNTAAVWQTELSLFGHDSCVSVPAAACTRDGYMDFEVLAGSTTPPLVLDTLRLRDPTCKPASRSPLNDRAWFHVPLSGCGTRYWLEGEKIMYENEVRALRSDSVLHRISRDSEFRLTVLCSFSNGDASVSVRVDNPPPLAASTNQGPLSLILLSYPEDSYRQPYHDDQYPIVRYLQQPIFMEVQVLNRNDPNLYLQLDDCWATALEDPKSLPQWNIVVDGCEYEQDSYRTVFHPVGHGVSYPNYRQRLEVKAFAFVSGDKALPGLVYFHCSVLICSRFQLDSPLCTARCPRLPRRKRGSGMLGASSVVSLQGPVLLVPHGWAAARGGTLLSKVVWAAVTATAVGVFSLTAVMLLFMDLLKCLKRRALMVNVVY</sequence>
<keyword evidence="9" id="KW-1015">Disulfide bond</keyword>
<dbReference type="Pfam" id="PF23344">
    <property type="entry name" value="ZP-N"/>
    <property type="match status" value="1"/>
</dbReference>
<dbReference type="Pfam" id="PF23740">
    <property type="entry name" value="Ig_ZP2_3rd"/>
    <property type="match status" value="1"/>
</dbReference>
<evidence type="ECO:0000256" key="11">
    <source>
        <dbReference type="ARBA" id="ARBA00023279"/>
    </source>
</evidence>
<dbReference type="PANTHER" id="PTHR23343">
    <property type="entry name" value="ZONA PELLUCIDA SPERM-BINDING PROTEIN"/>
    <property type="match status" value="1"/>
</dbReference>
<dbReference type="AlphaFoldDB" id="Q5CZI6"/>
<evidence type="ECO:0000256" key="14">
    <source>
        <dbReference type="SAM" id="SignalP"/>
    </source>
</evidence>
<dbReference type="SMART" id="SM00241">
    <property type="entry name" value="ZP"/>
    <property type="match status" value="1"/>
</dbReference>
<dbReference type="GO" id="GO:0007338">
    <property type="term" value="P:single fertilization"/>
    <property type="evidence" value="ECO:0007669"/>
    <property type="project" value="UniProtKB-KW"/>
</dbReference>
<dbReference type="Gene3D" id="2.60.40.4100">
    <property type="entry name" value="Zona pellucida, ZP-C domain"/>
    <property type="match status" value="1"/>
</dbReference>
<evidence type="ECO:0000256" key="7">
    <source>
        <dbReference type="ARBA" id="ARBA00022989"/>
    </source>
</evidence>
<evidence type="ECO:0000256" key="5">
    <source>
        <dbReference type="ARBA" id="ARBA00022685"/>
    </source>
</evidence>
<dbReference type="InterPro" id="IPR048290">
    <property type="entry name" value="ZP_chr"/>
</dbReference>
<dbReference type="Gene3D" id="2.60.40.3210">
    <property type="entry name" value="Zona pellucida, ZP-N domain"/>
    <property type="match status" value="1"/>
</dbReference>
<proteinExistence type="predicted"/>
<evidence type="ECO:0000256" key="10">
    <source>
        <dbReference type="ARBA" id="ARBA00023180"/>
    </source>
</evidence>
<dbReference type="InterPro" id="IPR057636">
    <property type="entry name" value="Ig_ZP2_3rd"/>
</dbReference>
<evidence type="ECO:0000256" key="8">
    <source>
        <dbReference type="ARBA" id="ARBA00023136"/>
    </source>
</evidence>
<dbReference type="GO" id="GO:0005886">
    <property type="term" value="C:plasma membrane"/>
    <property type="evidence" value="ECO:0007669"/>
    <property type="project" value="UniProtKB-SubCell"/>
</dbReference>
<keyword evidence="8 13" id="KW-0472">Membrane</keyword>
<keyword evidence="3" id="KW-0964">Secreted</keyword>
<reference evidence="16" key="1">
    <citation type="journal article" date="2005" name="Mol. Reprod. Dev.">
        <title>Isolation and mapping the chicken zona pellucida genes: an insight into the evolution of orthologous genes in different species.</title>
        <authorList>
            <person name="Smith J."/>
            <person name="Paton I.R."/>
            <person name="Hughes D.C."/>
            <person name="Burt D.W."/>
        </authorList>
    </citation>
    <scope>NUCLEOTIDE SEQUENCE</scope>
</reference>
<evidence type="ECO:0000256" key="13">
    <source>
        <dbReference type="SAM" id="Phobius"/>
    </source>
</evidence>
<organism evidence="16">
    <name type="scientific">Gallus gallus</name>
    <name type="common">Chicken</name>
    <dbReference type="NCBI Taxonomy" id="9031"/>
    <lineage>
        <taxon>Eukaryota</taxon>
        <taxon>Metazoa</taxon>
        <taxon>Chordata</taxon>
        <taxon>Craniata</taxon>
        <taxon>Vertebrata</taxon>
        <taxon>Euteleostomi</taxon>
        <taxon>Archelosauria</taxon>
        <taxon>Archosauria</taxon>
        <taxon>Dinosauria</taxon>
        <taxon>Saurischia</taxon>
        <taxon>Theropoda</taxon>
        <taxon>Coelurosauria</taxon>
        <taxon>Aves</taxon>
        <taxon>Neognathae</taxon>
        <taxon>Galloanserae</taxon>
        <taxon>Galliformes</taxon>
        <taxon>Phasianidae</taxon>
        <taxon>Phasianinae</taxon>
        <taxon>Gallus</taxon>
    </lineage>
</organism>
<dbReference type="FunFam" id="2.60.40.4100:FF:000004">
    <property type="entry name" value="Zona pellucida sperm-binding protein 2"/>
    <property type="match status" value="1"/>
</dbReference>
<name>Q5CZI6_CHICK</name>
<dbReference type="InterPro" id="IPR001507">
    <property type="entry name" value="ZP_dom"/>
</dbReference>
<dbReference type="PhylomeDB" id="Q5CZI6"/>
<keyword evidence="6 13" id="KW-0812">Transmembrane</keyword>